<organism evidence="11 12">
    <name type="scientific">Brevifollis gellanilyticus</name>
    <dbReference type="NCBI Taxonomy" id="748831"/>
    <lineage>
        <taxon>Bacteria</taxon>
        <taxon>Pseudomonadati</taxon>
        <taxon>Verrucomicrobiota</taxon>
        <taxon>Verrucomicrobiia</taxon>
        <taxon>Verrucomicrobiales</taxon>
        <taxon>Verrucomicrobiaceae</taxon>
    </lineage>
</organism>
<evidence type="ECO:0000256" key="6">
    <source>
        <dbReference type="ARBA" id="ARBA00022801"/>
    </source>
</evidence>
<feature type="active site" evidence="9">
    <location>
        <position position="146"/>
    </location>
</feature>
<accession>A0A512M872</accession>
<feature type="transmembrane region" description="Helical" evidence="9">
    <location>
        <begin position="12"/>
        <end position="30"/>
    </location>
</feature>
<protein>
    <recommendedName>
        <fullName evidence="9">Lipoprotein signal peptidase</fullName>
        <ecNumber evidence="9">3.4.23.36</ecNumber>
    </recommendedName>
    <alternativeName>
        <fullName evidence="9">Prolipoprotein signal peptidase</fullName>
    </alternativeName>
    <alternativeName>
        <fullName evidence="9">Signal peptidase II</fullName>
        <shortName evidence="9">SPase II</shortName>
    </alternativeName>
</protein>
<keyword evidence="6 9" id="KW-0378">Hydrolase</keyword>
<dbReference type="GO" id="GO:0005886">
    <property type="term" value="C:plasma membrane"/>
    <property type="evidence" value="ECO:0007669"/>
    <property type="project" value="UniProtKB-SubCell"/>
</dbReference>
<dbReference type="PRINTS" id="PR00781">
    <property type="entry name" value="LIPOSIGPTASE"/>
</dbReference>
<dbReference type="PANTHER" id="PTHR33695">
    <property type="entry name" value="LIPOPROTEIN SIGNAL PEPTIDASE"/>
    <property type="match status" value="1"/>
</dbReference>
<comment type="caution">
    <text evidence="9">Lacks conserved residue(s) required for the propagation of feature annotation.</text>
</comment>
<comment type="caution">
    <text evidence="11">The sequence shown here is derived from an EMBL/GenBank/DDBJ whole genome shotgun (WGS) entry which is preliminary data.</text>
</comment>
<dbReference type="InterPro" id="IPR001872">
    <property type="entry name" value="Peptidase_A8"/>
</dbReference>
<evidence type="ECO:0000256" key="7">
    <source>
        <dbReference type="ARBA" id="ARBA00022989"/>
    </source>
</evidence>
<dbReference type="GO" id="GO:0004190">
    <property type="term" value="F:aspartic-type endopeptidase activity"/>
    <property type="evidence" value="ECO:0007669"/>
    <property type="project" value="UniProtKB-UniRule"/>
</dbReference>
<feature type="transmembrane region" description="Helical" evidence="9">
    <location>
        <begin position="76"/>
        <end position="96"/>
    </location>
</feature>
<evidence type="ECO:0000256" key="9">
    <source>
        <dbReference type="HAMAP-Rule" id="MF_00161"/>
    </source>
</evidence>
<keyword evidence="12" id="KW-1185">Reference proteome</keyword>
<gene>
    <name evidence="9 11" type="primary">lspA</name>
    <name evidence="11" type="ORF">BGE01nite_22310</name>
</gene>
<evidence type="ECO:0000313" key="12">
    <source>
        <dbReference type="Proteomes" id="UP000321577"/>
    </source>
</evidence>
<keyword evidence="4 9" id="KW-0812">Transmembrane</keyword>
<comment type="subcellular location">
    <subcellularLocation>
        <location evidence="9">Cell membrane</location>
        <topology evidence="9">Multi-pass membrane protein</topology>
    </subcellularLocation>
</comment>
<evidence type="ECO:0000256" key="5">
    <source>
        <dbReference type="ARBA" id="ARBA00022750"/>
    </source>
</evidence>
<keyword evidence="7 9" id="KW-1133">Transmembrane helix</keyword>
<dbReference type="AlphaFoldDB" id="A0A512M872"/>
<feature type="transmembrane region" description="Helical" evidence="9">
    <location>
        <begin position="162"/>
        <end position="183"/>
    </location>
</feature>
<keyword evidence="8 9" id="KW-0472">Membrane</keyword>
<evidence type="ECO:0000256" key="2">
    <source>
        <dbReference type="ARBA" id="ARBA00022475"/>
    </source>
</evidence>
<dbReference type="UniPathway" id="UPA00665"/>
<evidence type="ECO:0000256" key="1">
    <source>
        <dbReference type="ARBA" id="ARBA00006139"/>
    </source>
</evidence>
<reference evidence="11 12" key="1">
    <citation type="submission" date="2019-07" db="EMBL/GenBank/DDBJ databases">
        <title>Whole genome shotgun sequence of Brevifollis gellanilyticus NBRC 108608.</title>
        <authorList>
            <person name="Hosoyama A."/>
            <person name="Uohara A."/>
            <person name="Ohji S."/>
            <person name="Ichikawa N."/>
        </authorList>
    </citation>
    <scope>NUCLEOTIDE SEQUENCE [LARGE SCALE GENOMIC DNA]</scope>
    <source>
        <strain evidence="11 12">NBRC 108608</strain>
    </source>
</reference>
<proteinExistence type="inferred from homology"/>
<dbReference type="Proteomes" id="UP000321577">
    <property type="component" value="Unassembled WGS sequence"/>
</dbReference>
<dbReference type="EC" id="3.4.23.36" evidence="9"/>
<comment type="similarity">
    <text evidence="1 9 10">Belongs to the peptidase A8 family.</text>
</comment>
<dbReference type="PANTHER" id="PTHR33695:SF1">
    <property type="entry name" value="LIPOPROTEIN SIGNAL PEPTIDASE"/>
    <property type="match status" value="1"/>
</dbReference>
<feature type="active site" evidence="9">
    <location>
        <position position="167"/>
    </location>
</feature>
<comment type="pathway">
    <text evidence="9">Protein modification; lipoprotein biosynthesis (signal peptide cleavage).</text>
</comment>
<dbReference type="GO" id="GO:0006508">
    <property type="term" value="P:proteolysis"/>
    <property type="evidence" value="ECO:0007669"/>
    <property type="project" value="UniProtKB-KW"/>
</dbReference>
<comment type="function">
    <text evidence="9">This protein specifically catalyzes the removal of signal peptides from prolipoproteins.</text>
</comment>
<evidence type="ECO:0000313" key="11">
    <source>
        <dbReference type="EMBL" id="GEP42940.1"/>
    </source>
</evidence>
<evidence type="ECO:0000256" key="3">
    <source>
        <dbReference type="ARBA" id="ARBA00022670"/>
    </source>
</evidence>
<keyword evidence="11" id="KW-0449">Lipoprotein</keyword>
<dbReference type="HAMAP" id="MF_00161">
    <property type="entry name" value="LspA"/>
    <property type="match status" value="1"/>
</dbReference>
<comment type="catalytic activity">
    <reaction evidence="9">
        <text>Release of signal peptides from bacterial membrane prolipoproteins. Hydrolyzes -Xaa-Yaa-Zaa-|-(S,diacylglyceryl)Cys-, in which Xaa is hydrophobic (preferably Leu), and Yaa (Ala or Ser) and Zaa (Gly or Ala) have small, neutral side chains.</text>
        <dbReference type="EC" id="3.4.23.36"/>
    </reaction>
</comment>
<evidence type="ECO:0000256" key="8">
    <source>
        <dbReference type="ARBA" id="ARBA00023136"/>
    </source>
</evidence>
<keyword evidence="2 9" id="KW-1003">Cell membrane</keyword>
<name>A0A512M872_9BACT</name>
<evidence type="ECO:0000256" key="10">
    <source>
        <dbReference type="RuleBase" id="RU004181"/>
    </source>
</evidence>
<dbReference type="Pfam" id="PF01252">
    <property type="entry name" value="Peptidase_A8"/>
    <property type="match status" value="1"/>
</dbReference>
<dbReference type="EMBL" id="BKAG01000013">
    <property type="protein sequence ID" value="GEP42940.1"/>
    <property type="molecule type" value="Genomic_DNA"/>
</dbReference>
<keyword evidence="5 9" id="KW-0064">Aspartyl protease</keyword>
<keyword evidence="3 9" id="KW-0645">Protease</keyword>
<sequence length="192" mass="21459">MDLPEWGISAEWGPLMLKLILCLSLPLYILDQWSKNWIVAHFDLHGREQEVIQGTFWLHHIANRGVAFGMFNGTQYANYVFTVVSLSALAFLIWGSRTNLFPGKLSRLAVALLVSGIFGNLTDRLFRREDDGVLFGGGFLKGYVVDFLRFDFGFPPFNPWPSFNVADSCVVVAAVMLAIASFVEAPPVKKKA</sequence>
<evidence type="ECO:0000256" key="4">
    <source>
        <dbReference type="ARBA" id="ARBA00022692"/>
    </source>
</evidence>